<dbReference type="EMBL" id="MELK01000008">
    <property type="protein sequence ID" value="OFW59960.1"/>
    <property type="molecule type" value="Genomic_DNA"/>
</dbReference>
<protein>
    <submittedName>
        <fullName evidence="1">Uncharacterized protein</fullName>
    </submittedName>
</protein>
<sequence length="61" mass="7166">MIPKNAKKMARLFESMATRLKELENGYSEKEMKIIEDFMNKSGEILLQETIKMKKKTKGKK</sequence>
<dbReference type="STRING" id="1797197.A2Y75_07780"/>
<evidence type="ECO:0000313" key="2">
    <source>
        <dbReference type="Proteomes" id="UP000177876"/>
    </source>
</evidence>
<gene>
    <name evidence="1" type="ORF">A2Y75_07780</name>
</gene>
<dbReference type="AlphaFoldDB" id="A0A1F2WT07"/>
<dbReference type="Proteomes" id="UP000177876">
    <property type="component" value="Unassembled WGS sequence"/>
</dbReference>
<organism evidence="1 2">
    <name type="scientific">Candidatus Solincola sediminis</name>
    <dbReference type="NCBI Taxonomy" id="1797199"/>
    <lineage>
        <taxon>Bacteria</taxon>
        <taxon>Bacillati</taxon>
        <taxon>Actinomycetota</taxon>
        <taxon>Candidatus Geothermincolia</taxon>
        <taxon>Candidatus Geothermincolales</taxon>
        <taxon>Candidatus Geothermincolaceae</taxon>
        <taxon>Candidatus Solincola</taxon>
    </lineage>
</organism>
<accession>A0A1F2WT07</accession>
<name>A0A1F2WT07_9ACTN</name>
<proteinExistence type="predicted"/>
<reference evidence="1 2" key="1">
    <citation type="journal article" date="2016" name="Nat. Commun.">
        <title>Thousands of microbial genomes shed light on interconnected biogeochemical processes in an aquifer system.</title>
        <authorList>
            <person name="Anantharaman K."/>
            <person name="Brown C.T."/>
            <person name="Hug L.A."/>
            <person name="Sharon I."/>
            <person name="Castelle C.J."/>
            <person name="Probst A.J."/>
            <person name="Thomas B.C."/>
            <person name="Singh A."/>
            <person name="Wilkins M.J."/>
            <person name="Karaoz U."/>
            <person name="Brodie E.L."/>
            <person name="Williams K.H."/>
            <person name="Hubbard S.S."/>
            <person name="Banfield J.F."/>
        </authorList>
    </citation>
    <scope>NUCLEOTIDE SEQUENCE [LARGE SCALE GENOMIC DNA]</scope>
</reference>
<comment type="caution">
    <text evidence="1">The sequence shown here is derived from an EMBL/GenBank/DDBJ whole genome shotgun (WGS) entry which is preliminary data.</text>
</comment>
<evidence type="ECO:0000313" key="1">
    <source>
        <dbReference type="EMBL" id="OFW59960.1"/>
    </source>
</evidence>